<keyword evidence="2" id="KW-1162">Viral penetration into host cytoplasm</keyword>
<evidence type="ECO:0000313" key="4">
    <source>
        <dbReference type="EMBL" id="CAB4168427.1"/>
    </source>
</evidence>
<dbReference type="Pfam" id="PF04860">
    <property type="entry name" value="Phage_portal"/>
    <property type="match status" value="1"/>
</dbReference>
<evidence type="ECO:0000313" key="5">
    <source>
        <dbReference type="EMBL" id="CAB4195008.1"/>
    </source>
</evidence>
<reference evidence="5" key="1">
    <citation type="submission" date="2020-05" db="EMBL/GenBank/DDBJ databases">
        <authorList>
            <person name="Chiriac C."/>
            <person name="Salcher M."/>
            <person name="Ghai R."/>
            <person name="Kavagutti S V."/>
        </authorList>
    </citation>
    <scope>NUCLEOTIDE SEQUENCE</scope>
</reference>
<dbReference type="PROSITE" id="PS51257">
    <property type="entry name" value="PROKAR_LIPOPROTEIN"/>
    <property type="match status" value="1"/>
</dbReference>
<evidence type="ECO:0000256" key="1">
    <source>
        <dbReference type="ARBA" id="ARBA00022950"/>
    </source>
</evidence>
<protein>
    <submittedName>
        <fullName evidence="5">Bacteriophage/Gene transfer agent portal protein</fullName>
    </submittedName>
</protein>
<keyword evidence="3" id="KW-0231">Viral genome packaging</keyword>
<name>A0A6J5RMY6_9CAUD</name>
<sequence>MRLFGRPVPPAVAASACVQATVSSGGLSALASAVGAGRERAMSIPAVARSRDLLVSLVSSCPIRQFGTQWNGEHLEEIPLAPEPWMIRPDPRTTRSHWLAWICDDLIFHGRAFALVTSRTATGFPASFQWLPSEYVNVQASMFAGNAPVTQIEAIRFQGTDLPIRDVVCFWATTEPAIRCGARAIVTNERLDLAAQRFASSPIAFGWLRQVGGEPLSATELTELAEGWALARDTNTIAALNEYVVWEESAMDPSRLQLVEARRHQAVEVARFMSVPAYLINADAGTGMTYQNAQQASADLVQFGALPYLEVIEQTLSSDQVTPRGRMVRLDRTYWLDANPLSTGSDGGDPIAEPLRNGVEIV</sequence>
<accession>A0A6J5RMY6</accession>
<dbReference type="Gene3D" id="1.20.1270.210">
    <property type="match status" value="1"/>
</dbReference>
<organism evidence="5">
    <name type="scientific">uncultured Caudovirales phage</name>
    <dbReference type="NCBI Taxonomy" id="2100421"/>
    <lineage>
        <taxon>Viruses</taxon>
        <taxon>Duplodnaviria</taxon>
        <taxon>Heunggongvirae</taxon>
        <taxon>Uroviricota</taxon>
        <taxon>Caudoviricetes</taxon>
        <taxon>Peduoviridae</taxon>
        <taxon>Maltschvirus</taxon>
        <taxon>Maltschvirus maltsch</taxon>
    </lineage>
</organism>
<keyword evidence="2" id="KW-1171">Viral genome ejection through host cell envelope</keyword>
<proteinExistence type="predicted"/>
<evidence type="ECO:0000256" key="2">
    <source>
        <dbReference type="ARBA" id="ARBA00023009"/>
    </source>
</evidence>
<dbReference type="EMBL" id="LR797222">
    <property type="protein sequence ID" value="CAB4195008.1"/>
    <property type="molecule type" value="Genomic_DNA"/>
</dbReference>
<dbReference type="Gene3D" id="3.30.1120.70">
    <property type="match status" value="1"/>
</dbReference>
<dbReference type="Gene3D" id="3.40.140.120">
    <property type="match status" value="1"/>
</dbReference>
<keyword evidence="1" id="KW-0118">Viral capsid assembly</keyword>
<dbReference type="EMBL" id="LR796823">
    <property type="protein sequence ID" value="CAB4168427.1"/>
    <property type="molecule type" value="Genomic_DNA"/>
</dbReference>
<keyword evidence="1" id="KW-1188">Viral release from host cell</keyword>
<evidence type="ECO:0000256" key="3">
    <source>
        <dbReference type="ARBA" id="ARBA00023219"/>
    </source>
</evidence>
<dbReference type="InterPro" id="IPR006944">
    <property type="entry name" value="Phage/GTA_portal"/>
</dbReference>
<gene>
    <name evidence="5" type="ORF">UFOVP1266_18</name>
    <name evidence="4" type="ORF">UFOVP876_18</name>
</gene>
<keyword evidence="2" id="KW-1160">Virus entry into host cell</keyword>